<dbReference type="CDD" id="cd24050">
    <property type="entry name" value="ASKHA_NBD_ANMK"/>
    <property type="match status" value="1"/>
</dbReference>
<dbReference type="UniPathway" id="UPA00343"/>
<dbReference type="Gene3D" id="3.30.420.40">
    <property type="match status" value="2"/>
</dbReference>
<sequence>MNPQIAHLYQITQKPSRLILGLMSGTSLDGLDLALCRFSGYGLQTQIDLLQHQTIPYPEEFKQSIREVFAKDNIHFPSLSTLNTQIGRLHAQYILDSLQHWGVKPADVDAIASHGQTVMHRPIRSGKLPHSTMQIGDGDHIAHLTGIITLSDFRQKHVAGGGEGAPLAVYGDYFLFSKKGEHRILLNIGGIGNFTYLSASQEPKDILVTDTGPGNTLLDAFVRQHFPGFQYDKDARLARQGILHIPLLDSLLNLPFFQEPFPKSTGPEYFNLELLQQVMKENNYSLTPVDTLRTLTELTAQCISLAMQTYIPNQKENHFKLIVSGGGSRNPLLMERLAKINPNMTVSQSDSLGIASEAKEAVLFALLANETLMDKHVSSERRLGDSPWLSLGKISLPN</sequence>
<comment type="function">
    <text evidence="1">Catalyzes the specific phosphorylation of 1,6-anhydro-N-acetylmuramic acid (anhMurNAc) with the simultaneous cleavage of the 1,6-anhydro ring, generating MurNAc-6-P. Is required for the utilization of anhMurNAc either imported from the medium or derived from its own cell wall murein, and thus plays a role in cell wall recycling.</text>
</comment>
<dbReference type="RefSeq" id="WP_129026851.1">
    <property type="nucleotide sequence ID" value="NZ_SDHY01000003.1"/>
</dbReference>
<comment type="similarity">
    <text evidence="1">Belongs to the anhydro-N-acetylmuramic acid kinase family.</text>
</comment>
<reference evidence="2 3" key="1">
    <citation type="submission" date="2019-01" db="EMBL/GenBank/DDBJ databases">
        <title>Cytophagaceae bacterium strain CAR-16.</title>
        <authorList>
            <person name="Chen W.-M."/>
        </authorList>
    </citation>
    <scope>NUCLEOTIDE SEQUENCE [LARGE SCALE GENOMIC DNA]</scope>
    <source>
        <strain evidence="2 3">CAR-16</strain>
    </source>
</reference>
<dbReference type="SUPFAM" id="SSF53067">
    <property type="entry name" value="Actin-like ATPase domain"/>
    <property type="match status" value="1"/>
</dbReference>
<keyword evidence="1" id="KW-0067">ATP-binding</keyword>
<dbReference type="GO" id="GO:0006040">
    <property type="term" value="P:amino sugar metabolic process"/>
    <property type="evidence" value="ECO:0007669"/>
    <property type="project" value="InterPro"/>
</dbReference>
<proteinExistence type="inferred from homology"/>
<keyword evidence="1 2" id="KW-0418">Kinase</keyword>
<comment type="pathway">
    <text evidence="1">Cell wall biogenesis; peptidoglycan recycling.</text>
</comment>
<organism evidence="2 3">
    <name type="scientific">Aquirufa rosea</name>
    <dbReference type="NCBI Taxonomy" id="2509241"/>
    <lineage>
        <taxon>Bacteria</taxon>
        <taxon>Pseudomonadati</taxon>
        <taxon>Bacteroidota</taxon>
        <taxon>Cytophagia</taxon>
        <taxon>Cytophagales</taxon>
        <taxon>Flectobacillaceae</taxon>
        <taxon>Aquirufa</taxon>
    </lineage>
</organism>
<keyword evidence="1" id="KW-0119">Carbohydrate metabolism</keyword>
<accession>A0A4V1M5H7</accession>
<protein>
    <recommendedName>
        <fullName evidence="1">Anhydro-N-acetylmuramic acid kinase</fullName>
        <ecNumber evidence="1">2.7.1.170</ecNumber>
    </recommendedName>
    <alternativeName>
        <fullName evidence="1">AnhMurNAc kinase</fullName>
    </alternativeName>
</protein>
<dbReference type="HAMAP" id="MF_01270">
    <property type="entry name" value="AnhMurNAc_kinase"/>
    <property type="match status" value="1"/>
</dbReference>
<keyword evidence="1 2" id="KW-0808">Transferase</keyword>
<dbReference type="GO" id="GO:0016773">
    <property type="term" value="F:phosphotransferase activity, alcohol group as acceptor"/>
    <property type="evidence" value="ECO:0007669"/>
    <property type="project" value="UniProtKB-UniRule"/>
</dbReference>
<dbReference type="Proteomes" id="UP000289455">
    <property type="component" value="Unassembled WGS sequence"/>
</dbReference>
<dbReference type="GO" id="GO:0009254">
    <property type="term" value="P:peptidoglycan turnover"/>
    <property type="evidence" value="ECO:0007669"/>
    <property type="project" value="UniProtKB-UniRule"/>
</dbReference>
<gene>
    <name evidence="1" type="primary">anmK</name>
    <name evidence="2" type="ORF">ESB04_06155</name>
</gene>
<name>A0A4V1M5H7_9BACT</name>
<dbReference type="PANTHER" id="PTHR30605">
    <property type="entry name" value="ANHYDRO-N-ACETYLMURAMIC ACID KINASE"/>
    <property type="match status" value="1"/>
</dbReference>
<evidence type="ECO:0000313" key="2">
    <source>
        <dbReference type="EMBL" id="RXK49754.1"/>
    </source>
</evidence>
<dbReference type="EMBL" id="SDHY01000003">
    <property type="protein sequence ID" value="RXK49754.1"/>
    <property type="molecule type" value="Genomic_DNA"/>
</dbReference>
<dbReference type="OrthoDB" id="9763949at2"/>
<comment type="caution">
    <text evidence="2">The sequence shown here is derived from an EMBL/GenBank/DDBJ whole genome shotgun (WGS) entry which is preliminary data.</text>
</comment>
<dbReference type="InterPro" id="IPR043129">
    <property type="entry name" value="ATPase_NBD"/>
</dbReference>
<keyword evidence="1" id="KW-0547">Nucleotide-binding</keyword>
<dbReference type="GO" id="GO:0097175">
    <property type="term" value="P:1,6-anhydro-N-acetyl-beta-muramic acid catabolic process"/>
    <property type="evidence" value="ECO:0007669"/>
    <property type="project" value="UniProtKB-UniRule"/>
</dbReference>
<dbReference type="PANTHER" id="PTHR30605:SF0">
    <property type="entry name" value="ANHYDRO-N-ACETYLMURAMIC ACID KINASE"/>
    <property type="match status" value="1"/>
</dbReference>
<feature type="binding site" evidence="1">
    <location>
        <begin position="25"/>
        <end position="32"/>
    </location>
    <ligand>
        <name>ATP</name>
        <dbReference type="ChEBI" id="CHEBI:30616"/>
    </ligand>
</feature>
<dbReference type="GO" id="GO:0016301">
    <property type="term" value="F:kinase activity"/>
    <property type="evidence" value="ECO:0007669"/>
    <property type="project" value="UniProtKB-KW"/>
</dbReference>
<dbReference type="Pfam" id="PF03702">
    <property type="entry name" value="AnmK"/>
    <property type="match status" value="1"/>
</dbReference>
<evidence type="ECO:0000313" key="3">
    <source>
        <dbReference type="Proteomes" id="UP000289455"/>
    </source>
</evidence>
<dbReference type="EC" id="2.7.1.170" evidence="1"/>
<dbReference type="UniPathway" id="UPA00544"/>
<dbReference type="InterPro" id="IPR005338">
    <property type="entry name" value="Anhydro_N_Ac-Mur_kinase"/>
</dbReference>
<comment type="pathway">
    <text evidence="1">Amino-sugar metabolism; 1,6-anhydro-N-acetylmuramate degradation.</text>
</comment>
<dbReference type="GO" id="GO:0005524">
    <property type="term" value="F:ATP binding"/>
    <property type="evidence" value="ECO:0007669"/>
    <property type="project" value="UniProtKB-UniRule"/>
</dbReference>
<keyword evidence="3" id="KW-1185">Reference proteome</keyword>
<comment type="catalytic activity">
    <reaction evidence="1">
        <text>1,6-anhydro-N-acetyl-beta-muramate + ATP + H2O = N-acetyl-D-muramate 6-phosphate + ADP + H(+)</text>
        <dbReference type="Rhea" id="RHEA:24952"/>
        <dbReference type="ChEBI" id="CHEBI:15377"/>
        <dbReference type="ChEBI" id="CHEBI:15378"/>
        <dbReference type="ChEBI" id="CHEBI:30616"/>
        <dbReference type="ChEBI" id="CHEBI:58690"/>
        <dbReference type="ChEBI" id="CHEBI:58722"/>
        <dbReference type="ChEBI" id="CHEBI:456216"/>
        <dbReference type="EC" id="2.7.1.170"/>
    </reaction>
</comment>
<dbReference type="AlphaFoldDB" id="A0A4V1M5H7"/>
<dbReference type="NCBIfam" id="NF007148">
    <property type="entry name" value="PRK09585.3-2"/>
    <property type="match status" value="1"/>
</dbReference>
<evidence type="ECO:0000256" key="1">
    <source>
        <dbReference type="HAMAP-Rule" id="MF_01270"/>
    </source>
</evidence>